<dbReference type="Pfam" id="PF06985">
    <property type="entry name" value="HET"/>
    <property type="match status" value="1"/>
</dbReference>
<feature type="domain" description="Heterokaryon incompatibility" evidence="1">
    <location>
        <begin position="22"/>
        <end position="109"/>
    </location>
</feature>
<dbReference type="AlphaFoldDB" id="A0A484FWU3"/>
<comment type="caution">
    <text evidence="3">The sequence shown here is derived from an EMBL/GenBank/DDBJ whole genome shotgun (WGS) entry which is preliminary data.</text>
</comment>
<name>A0A484FWU3_COLOR</name>
<dbReference type="OrthoDB" id="20872at2759"/>
<reference evidence="4" key="1">
    <citation type="journal article" date="2013" name="New Phytol.">
        <title>Comparative genomic and transcriptomic analyses reveal the hemibiotrophic stage shift of Colletotrichum fungi.</title>
        <authorList>
            <person name="Gan P."/>
            <person name="Ikeda K."/>
            <person name="Irieda H."/>
            <person name="Narusaka M."/>
            <person name="O'Connell R.J."/>
            <person name="Narusaka Y."/>
            <person name="Takano Y."/>
            <person name="Kubo Y."/>
            <person name="Shirasu K."/>
        </authorList>
    </citation>
    <scope>NUCLEOTIDE SEQUENCE [LARGE SCALE GENOMIC DNA]</scope>
    <source>
        <strain evidence="4">104-T / ATCC 96160 / CBS 514.97 / LARS 414 / MAFF 240422</strain>
    </source>
</reference>
<dbReference type="InterPro" id="IPR058525">
    <property type="entry name" value="DUF8212"/>
</dbReference>
<feature type="domain" description="DUF8212" evidence="2">
    <location>
        <begin position="221"/>
        <end position="258"/>
    </location>
</feature>
<accession>A0A484FWU3</accession>
<dbReference type="EMBL" id="AMCV02000011">
    <property type="protein sequence ID" value="TDZ22336.1"/>
    <property type="molecule type" value="Genomic_DNA"/>
</dbReference>
<dbReference type="Pfam" id="PF26640">
    <property type="entry name" value="DUF8212"/>
    <property type="match status" value="1"/>
</dbReference>
<evidence type="ECO:0000313" key="4">
    <source>
        <dbReference type="Proteomes" id="UP000014480"/>
    </source>
</evidence>
<gene>
    <name evidence="3" type="ORF">Cob_v004844</name>
</gene>
<dbReference type="Proteomes" id="UP000014480">
    <property type="component" value="Unassembled WGS sequence"/>
</dbReference>
<dbReference type="InterPro" id="IPR010730">
    <property type="entry name" value="HET"/>
</dbReference>
<organism evidence="3 4">
    <name type="scientific">Colletotrichum orbiculare (strain 104-T / ATCC 96160 / CBS 514.97 / LARS 414 / MAFF 240422)</name>
    <name type="common">Cucumber anthracnose fungus</name>
    <name type="synonym">Colletotrichum lagenarium</name>
    <dbReference type="NCBI Taxonomy" id="1213857"/>
    <lineage>
        <taxon>Eukaryota</taxon>
        <taxon>Fungi</taxon>
        <taxon>Dikarya</taxon>
        <taxon>Ascomycota</taxon>
        <taxon>Pezizomycotina</taxon>
        <taxon>Sordariomycetes</taxon>
        <taxon>Hypocreomycetidae</taxon>
        <taxon>Glomerellales</taxon>
        <taxon>Glomerellaceae</taxon>
        <taxon>Colletotrichum</taxon>
        <taxon>Colletotrichum orbiculare species complex</taxon>
    </lineage>
</organism>
<evidence type="ECO:0000259" key="2">
    <source>
        <dbReference type="Pfam" id="PF26640"/>
    </source>
</evidence>
<evidence type="ECO:0000259" key="1">
    <source>
        <dbReference type="Pfam" id="PF06985"/>
    </source>
</evidence>
<protein>
    <submittedName>
        <fullName evidence="3">Vegetative incompatibility protein HET-E-1</fullName>
    </submittedName>
</protein>
<dbReference type="PANTHER" id="PTHR10622">
    <property type="entry name" value="HET DOMAIN-CONTAINING PROTEIN"/>
    <property type="match status" value="1"/>
</dbReference>
<sequence length="308" mass="35401">MRLLSTKDLTLHLFFDDAIPKYTILSHTWGKEEVTHQEMLNPTRAIQEKAGYEKIRRCAEISYDEGYEYTWIDTCCIDKTSSAELSESINSMFAWYRKAAYCLVYLEDFHGNHLKDLTGDIRWFQRGWTVQELIAPVLVVFYSASWGVIEEAHFFTKKLEKLTSIDQSVLRRSSSLDEISIAKKMSWFANRTTTRVEDMAYSMLGIMGINMPLIYGEGEVAFRRLQEEIIRNSDDASILLWKGTTEAAFDFRDPLARSPKEFSFANAPQAPDASFDEPFAMTNKGLALKADLISIIVSATDRERRETE</sequence>
<reference evidence="4" key="2">
    <citation type="journal article" date="2019" name="Mol. Plant Microbe Interact.">
        <title>Genome sequence resources for four phytopathogenic fungi from the Colletotrichum orbiculare species complex.</title>
        <authorList>
            <person name="Gan P."/>
            <person name="Tsushima A."/>
            <person name="Narusaka M."/>
            <person name="Narusaka Y."/>
            <person name="Takano Y."/>
            <person name="Kubo Y."/>
            <person name="Shirasu K."/>
        </authorList>
    </citation>
    <scope>GENOME REANNOTATION</scope>
    <source>
        <strain evidence="4">104-T / ATCC 96160 / CBS 514.97 / LARS 414 / MAFF 240422</strain>
    </source>
</reference>
<dbReference type="PANTHER" id="PTHR10622:SF12">
    <property type="entry name" value="HET DOMAIN-CONTAINING PROTEIN"/>
    <property type="match status" value="1"/>
</dbReference>
<proteinExistence type="predicted"/>
<dbReference type="STRING" id="1213857.A0A484FWU3"/>
<evidence type="ECO:0000313" key="3">
    <source>
        <dbReference type="EMBL" id="TDZ22336.1"/>
    </source>
</evidence>
<keyword evidence="4" id="KW-1185">Reference proteome</keyword>